<evidence type="ECO:0000313" key="2">
    <source>
        <dbReference type="RefSeq" id="XP_025411957.1"/>
    </source>
</evidence>
<keyword evidence="1" id="KW-1185">Reference proteome</keyword>
<dbReference type="RefSeq" id="XP_025411957.1">
    <property type="nucleotide sequence ID" value="XM_025556172.1"/>
</dbReference>
<dbReference type="PANTHER" id="PTHR45913:SF19">
    <property type="entry name" value="LOW QUALITY PROTEIN: ZINC FINGER BED DOMAIN-CONTAINING PROTEIN 5-LIKE"/>
    <property type="match status" value="1"/>
</dbReference>
<organism evidence="1 2">
    <name type="scientific">Sipha flava</name>
    <name type="common">yellow sugarcane aphid</name>
    <dbReference type="NCBI Taxonomy" id="143950"/>
    <lineage>
        <taxon>Eukaryota</taxon>
        <taxon>Metazoa</taxon>
        <taxon>Ecdysozoa</taxon>
        <taxon>Arthropoda</taxon>
        <taxon>Hexapoda</taxon>
        <taxon>Insecta</taxon>
        <taxon>Pterygota</taxon>
        <taxon>Neoptera</taxon>
        <taxon>Paraneoptera</taxon>
        <taxon>Hemiptera</taxon>
        <taxon>Sternorrhyncha</taxon>
        <taxon>Aphidomorpha</taxon>
        <taxon>Aphidoidea</taxon>
        <taxon>Aphididae</taxon>
        <taxon>Sipha</taxon>
    </lineage>
</organism>
<name>A0A8B8FMR3_9HEMI</name>
<dbReference type="OrthoDB" id="6580598at2759"/>
<reference evidence="2" key="1">
    <citation type="submission" date="2025-08" db="UniProtKB">
        <authorList>
            <consortium name="RefSeq"/>
        </authorList>
    </citation>
    <scope>IDENTIFICATION</scope>
    <source>
        <tissue evidence="2">Whole body</tissue>
    </source>
</reference>
<proteinExistence type="predicted"/>
<sequence>MASKKKYGDGYIKFGFIAIETNREIRPQCVICVTVLSNDALKPAKLERHLKSVHSKFSDPEFFMEEILGAEAKKKIQEIPLSNNTVKARIDKMSFDIEEQLLLLVFVRFLDNDNLIKEELLLLQELSTTSKGSDILKIINNYFEKHDIMWEKLAGFYTDGASAMLGSRSGLATLVKEKNRKVLTTHCIIHRQALASKTLAEELQYTLKQVIKLVNTIKTSALNTRIFKKICSDLDSEYETLLFHTEVLWLSKGNMLARLFSLKEEVVMFLIEKKNDNLLKCICDHKFEIYLAYLVDIFEHLNKLNLQLKGSGNNKLEGSANIFIFEDKL</sequence>
<evidence type="ECO:0000313" key="1">
    <source>
        <dbReference type="Proteomes" id="UP000694846"/>
    </source>
</evidence>
<dbReference type="Proteomes" id="UP000694846">
    <property type="component" value="Unplaced"/>
</dbReference>
<dbReference type="AlphaFoldDB" id="A0A8B8FMR3"/>
<accession>A0A8B8FMR3</accession>
<dbReference type="GeneID" id="112684580"/>
<dbReference type="SUPFAM" id="SSF53098">
    <property type="entry name" value="Ribonuclease H-like"/>
    <property type="match status" value="1"/>
</dbReference>
<dbReference type="PANTHER" id="PTHR45913">
    <property type="entry name" value="EPM2A-INTERACTING PROTEIN 1"/>
    <property type="match status" value="1"/>
</dbReference>
<gene>
    <name evidence="2" type="primary">LOC112684580</name>
</gene>
<protein>
    <submittedName>
        <fullName evidence="2">SCAN domain-containing protein 3-like</fullName>
    </submittedName>
</protein>
<dbReference type="InterPro" id="IPR012337">
    <property type="entry name" value="RNaseH-like_sf"/>
</dbReference>